<dbReference type="Pfam" id="PF01503">
    <property type="entry name" value="PRA-PH"/>
    <property type="match status" value="2"/>
</dbReference>
<dbReference type="InterPro" id="IPR023292">
    <property type="entry name" value="NTP_PyroPHydrolase-like_dom_sf"/>
</dbReference>
<evidence type="ECO:0000313" key="1">
    <source>
        <dbReference type="EMBL" id="CRY84319.1"/>
    </source>
</evidence>
<dbReference type="AlphaFoldDB" id="A0A0H5PAM2"/>
<evidence type="ECO:0000313" key="2">
    <source>
        <dbReference type="Proteomes" id="UP000057820"/>
    </source>
</evidence>
<dbReference type="RefSeq" id="WP_060594966.1">
    <property type="nucleotide sequence ID" value="NZ_CP031418.1"/>
</dbReference>
<dbReference type="KEGG" id="nfr:ERS450000_05970"/>
<proteinExistence type="predicted"/>
<organism evidence="1 2">
    <name type="scientific">Nocardia farcinica</name>
    <dbReference type="NCBI Taxonomy" id="37329"/>
    <lineage>
        <taxon>Bacteria</taxon>
        <taxon>Bacillati</taxon>
        <taxon>Actinomycetota</taxon>
        <taxon>Actinomycetes</taxon>
        <taxon>Mycobacteriales</taxon>
        <taxon>Nocardiaceae</taxon>
        <taxon>Nocardia</taxon>
    </lineage>
</organism>
<sequence length="197" mass="22227">MTFWTDVADWNHTAGVPLRPTPGWVNQADLDLAYRLVKEERDELATALRERDMIETADAIADGLWVRAGLLLRLGLARDYIDLITPSPHPPTWEDLPDAAMETVIDELHATDNRLRRAIHARNLIDTDVLGHRGMYQLSALAVLLRIPLDRVWAEVARSNFAKFVDGKVIRRDDGKILKPADWTPPDIRGALQVEAV</sequence>
<name>A0A0H5PAM2_NOCFR</name>
<accession>A0A0H5PAM2</accession>
<dbReference type="InterPro" id="IPR033653">
    <property type="entry name" value="NTP-PPase_DR2231-like"/>
</dbReference>
<dbReference type="Proteomes" id="UP000057820">
    <property type="component" value="Plasmid 2"/>
</dbReference>
<protein>
    <submittedName>
        <fullName evidence="1">Uncharacterized protein conserved in bacteria</fullName>
    </submittedName>
</protein>
<dbReference type="InterPro" id="IPR021130">
    <property type="entry name" value="PRib-ATP_PPHydrolase-like"/>
</dbReference>
<dbReference type="CDD" id="cd11530">
    <property type="entry name" value="NTP-PPase_DR2231_like"/>
    <property type="match status" value="1"/>
</dbReference>
<keyword evidence="1" id="KW-0614">Plasmid</keyword>
<reference evidence="2" key="1">
    <citation type="submission" date="2015-03" db="EMBL/GenBank/DDBJ databases">
        <authorList>
            <consortium name="Pathogen Informatics"/>
        </authorList>
    </citation>
    <scope>NUCLEOTIDE SEQUENCE [LARGE SCALE GENOMIC DNA]</scope>
    <source>
        <strain evidence="2">NCTC11134</strain>
        <plasmid evidence="2">2</plasmid>
    </source>
</reference>
<geneLocation type="plasmid" evidence="1">
    <name>2</name>
</geneLocation>
<gene>
    <name evidence="1" type="ORF">ERS450000_05970</name>
</gene>
<dbReference type="Gene3D" id="1.10.3420.10">
    <property type="entry name" value="putative ntp pyrophosphohydrolase like domain"/>
    <property type="match status" value="1"/>
</dbReference>
<dbReference type="EMBL" id="LN868939">
    <property type="protein sequence ID" value="CRY84319.1"/>
    <property type="molecule type" value="Genomic_DNA"/>
</dbReference>